<protein>
    <recommendedName>
        <fullName evidence="2">acylglycerol lipase</fullName>
        <ecNumber evidence="2">3.1.1.23</ecNumber>
    </recommendedName>
</protein>
<dbReference type="GO" id="GO:0031966">
    <property type="term" value="C:mitochondrial membrane"/>
    <property type="evidence" value="ECO:0007669"/>
    <property type="project" value="UniProtKB-SubCell"/>
</dbReference>
<dbReference type="Proteomes" id="UP000663854">
    <property type="component" value="Unassembled WGS sequence"/>
</dbReference>
<dbReference type="Gene3D" id="3.40.50.1820">
    <property type="entry name" value="alpha/beta hydrolase"/>
    <property type="match status" value="1"/>
</dbReference>
<reference evidence="9" key="1">
    <citation type="submission" date="2021-02" db="EMBL/GenBank/DDBJ databases">
        <authorList>
            <person name="Nowell W R."/>
        </authorList>
    </citation>
    <scope>NUCLEOTIDE SEQUENCE</scope>
</reference>
<feature type="non-terminal residue" evidence="9">
    <location>
        <position position="299"/>
    </location>
</feature>
<dbReference type="InterPro" id="IPR000073">
    <property type="entry name" value="AB_hydrolase_1"/>
</dbReference>
<proteinExistence type="predicted"/>
<dbReference type="PANTHER" id="PTHR43798">
    <property type="entry name" value="MONOACYLGLYCEROL LIPASE"/>
    <property type="match status" value="1"/>
</dbReference>
<dbReference type="SUPFAM" id="SSF53474">
    <property type="entry name" value="alpha/beta-Hydrolases"/>
    <property type="match status" value="1"/>
</dbReference>
<dbReference type="Pfam" id="PF00561">
    <property type="entry name" value="Abhydrolase_1"/>
    <property type="match status" value="1"/>
</dbReference>
<evidence type="ECO:0000313" key="10">
    <source>
        <dbReference type="Proteomes" id="UP000663854"/>
    </source>
</evidence>
<comment type="function">
    <text evidence="7">Lipase that preferentially hydrolysis medium-chain saturated monoacylglycerols including 2-arachidonoylglycerol. Through 2-arachidonoylglycerol degradation may regulate endocannabinoid signaling pathways. Also has a lysophosphatidyl lipase activity with a preference for lysophosphatidylglycerol among other lysophospholipids. Also able to degrade bis(monoacylglycero)phosphate (BMP) and constitutes the major enzyme for BMP catabolism. BMP, also known as lysobisphosphatidic acid, is enriched in late endosomes and lysosomes and plays a key role in the formation of intraluminal vesicles and in lipid sorting.</text>
</comment>
<dbReference type="InterPro" id="IPR036505">
    <property type="entry name" value="Amidase/PGRP_sf"/>
</dbReference>
<evidence type="ECO:0000256" key="7">
    <source>
        <dbReference type="ARBA" id="ARBA00049568"/>
    </source>
</evidence>
<comment type="caution">
    <text evidence="9">The sequence shown here is derived from an EMBL/GenBank/DDBJ whole genome shotgun (WGS) entry which is preliminary data.</text>
</comment>
<comment type="subcellular location">
    <subcellularLocation>
        <location evidence="3">Late endosome membrane</location>
        <topology evidence="3">Single-pass type II membrane protein</topology>
    </subcellularLocation>
    <subcellularLocation>
        <location evidence="4">Lysosome membrane</location>
        <topology evidence="4">Single-pass type II membrane protein</topology>
    </subcellularLocation>
    <subcellularLocation>
        <location evidence="5">Mitochondrion membrane</location>
        <topology evidence="5">Single-pass type II membrane protein</topology>
    </subcellularLocation>
</comment>
<evidence type="ECO:0000313" key="9">
    <source>
        <dbReference type="EMBL" id="CAF1101283.1"/>
    </source>
</evidence>
<dbReference type="InterPro" id="IPR050266">
    <property type="entry name" value="AB_hydrolase_sf"/>
</dbReference>
<evidence type="ECO:0000256" key="2">
    <source>
        <dbReference type="ARBA" id="ARBA00013254"/>
    </source>
</evidence>
<gene>
    <name evidence="9" type="ORF">PYM288_LOCUS19689</name>
</gene>
<dbReference type="CDD" id="cd06583">
    <property type="entry name" value="PGRP"/>
    <property type="match status" value="1"/>
</dbReference>
<dbReference type="SUPFAM" id="SSF55846">
    <property type="entry name" value="N-acetylmuramoyl-L-alanine amidase-like"/>
    <property type="match status" value="1"/>
</dbReference>
<dbReference type="GO" id="GO:0005765">
    <property type="term" value="C:lysosomal membrane"/>
    <property type="evidence" value="ECO:0007669"/>
    <property type="project" value="UniProtKB-SubCell"/>
</dbReference>
<dbReference type="EC" id="3.1.1.23" evidence="2"/>
<dbReference type="AlphaFoldDB" id="A0A814P8F2"/>
<dbReference type="GO" id="GO:0009253">
    <property type="term" value="P:peptidoglycan catabolic process"/>
    <property type="evidence" value="ECO:0007669"/>
    <property type="project" value="InterPro"/>
</dbReference>
<dbReference type="GO" id="GO:0031902">
    <property type="term" value="C:late endosome membrane"/>
    <property type="evidence" value="ECO:0007669"/>
    <property type="project" value="UniProtKB-SubCell"/>
</dbReference>
<evidence type="ECO:0000256" key="4">
    <source>
        <dbReference type="ARBA" id="ARBA00037874"/>
    </source>
</evidence>
<comment type="catalytic activity">
    <reaction evidence="1">
        <text>Hydrolyzes glycerol monoesters of long-chain fatty acids.</text>
        <dbReference type="EC" id="3.1.1.23"/>
    </reaction>
</comment>
<evidence type="ECO:0000256" key="5">
    <source>
        <dbReference type="ARBA" id="ARBA00046308"/>
    </source>
</evidence>
<dbReference type="GO" id="GO:0008745">
    <property type="term" value="F:N-acetylmuramoyl-L-alanine amidase activity"/>
    <property type="evidence" value="ECO:0007669"/>
    <property type="project" value="InterPro"/>
</dbReference>
<evidence type="ECO:0000256" key="3">
    <source>
        <dbReference type="ARBA" id="ARBA00037797"/>
    </source>
</evidence>
<dbReference type="InterPro" id="IPR002502">
    <property type="entry name" value="Amidase_domain"/>
</dbReference>
<evidence type="ECO:0000259" key="8">
    <source>
        <dbReference type="Pfam" id="PF00561"/>
    </source>
</evidence>
<dbReference type="GO" id="GO:0046464">
    <property type="term" value="P:acylglycerol catabolic process"/>
    <property type="evidence" value="ECO:0007669"/>
    <property type="project" value="TreeGrafter"/>
</dbReference>
<dbReference type="EMBL" id="CAJNOH010000675">
    <property type="protein sequence ID" value="CAF1101283.1"/>
    <property type="molecule type" value="Genomic_DNA"/>
</dbReference>
<evidence type="ECO:0000256" key="1">
    <source>
        <dbReference type="ARBA" id="ARBA00001613"/>
    </source>
</evidence>
<feature type="domain" description="AB hydrolase-1" evidence="8">
    <location>
        <begin position="97"/>
        <end position="210"/>
    </location>
</feature>
<dbReference type="PANTHER" id="PTHR43798:SF5">
    <property type="entry name" value="MONOACYLGLYCEROL LIPASE ABHD6"/>
    <property type="match status" value="1"/>
</dbReference>
<sequence length="299" mass="34654">DERGWVDIGYNFLICNDNDDQQQIYRGRGWRYVGAHCIGYNFMSLVNILFRPGRTIEIYTKISMHRAGIKKHFLPMDDDMNAKLCYCEKGVEVVGQPSLVFIHGFSSSKSTWLSVIKHIPDRYHCIAVDLPGHGETVGFNEEYYIATNVVDLLKQFFDRLNFIEPICLVGGSMGGAIAAMFAMKYPFDVGMICVLSPPPGEEYETDMVQQLRLGKYHIILPETFKQYYALMKILSKKKIPFARSLAKTYFKIHLRTLNQHKRILQIAFEYDYPNLGEIYRQLKYLMCPTLIIWGREDQV</sequence>
<evidence type="ECO:0000256" key="6">
    <source>
        <dbReference type="ARBA" id="ARBA00047662"/>
    </source>
</evidence>
<comment type="catalytic activity">
    <reaction evidence="6">
        <text>1-dodecanoylglycerol + H2O = dodecanoate + glycerol + H(+)</text>
        <dbReference type="Rhea" id="RHEA:44316"/>
        <dbReference type="ChEBI" id="CHEBI:15377"/>
        <dbReference type="ChEBI" id="CHEBI:15378"/>
        <dbReference type="ChEBI" id="CHEBI:17754"/>
        <dbReference type="ChEBI" id="CHEBI:18262"/>
        <dbReference type="ChEBI" id="CHEBI:75539"/>
    </reaction>
</comment>
<dbReference type="GO" id="GO:0047372">
    <property type="term" value="F:monoacylglycerol lipase activity"/>
    <property type="evidence" value="ECO:0007669"/>
    <property type="project" value="UniProtKB-EC"/>
</dbReference>
<dbReference type="Gene3D" id="3.40.80.10">
    <property type="entry name" value="Peptidoglycan recognition protein-like"/>
    <property type="match status" value="1"/>
</dbReference>
<dbReference type="InterPro" id="IPR029058">
    <property type="entry name" value="AB_hydrolase_fold"/>
</dbReference>
<dbReference type="PRINTS" id="PR00111">
    <property type="entry name" value="ABHYDROLASE"/>
</dbReference>
<name>A0A814P8F2_9BILA</name>
<accession>A0A814P8F2</accession>
<organism evidence="9 10">
    <name type="scientific">Rotaria sordida</name>
    <dbReference type="NCBI Taxonomy" id="392033"/>
    <lineage>
        <taxon>Eukaryota</taxon>
        <taxon>Metazoa</taxon>
        <taxon>Spiralia</taxon>
        <taxon>Gnathifera</taxon>
        <taxon>Rotifera</taxon>
        <taxon>Eurotatoria</taxon>
        <taxon>Bdelloidea</taxon>
        <taxon>Philodinida</taxon>
        <taxon>Philodinidae</taxon>
        <taxon>Rotaria</taxon>
    </lineage>
</organism>